<gene>
    <name evidence="2" type="ORF">GCM10025780_29900</name>
</gene>
<protein>
    <recommendedName>
        <fullName evidence="1">RES domain-containing protein</fullName>
    </recommendedName>
</protein>
<dbReference type="Proteomes" id="UP001501295">
    <property type="component" value="Unassembled WGS sequence"/>
</dbReference>
<accession>A0ABP8W724</accession>
<dbReference type="InterPro" id="IPR014914">
    <property type="entry name" value="RES_dom"/>
</dbReference>
<dbReference type="EMBL" id="BAABLM010000007">
    <property type="protein sequence ID" value="GAA4682447.1"/>
    <property type="molecule type" value="Genomic_DNA"/>
</dbReference>
<reference evidence="3" key="1">
    <citation type="journal article" date="2019" name="Int. J. Syst. Evol. Microbiol.">
        <title>The Global Catalogue of Microorganisms (GCM) 10K type strain sequencing project: providing services to taxonomists for standard genome sequencing and annotation.</title>
        <authorList>
            <consortium name="The Broad Institute Genomics Platform"/>
            <consortium name="The Broad Institute Genome Sequencing Center for Infectious Disease"/>
            <person name="Wu L."/>
            <person name="Ma J."/>
        </authorList>
    </citation>
    <scope>NUCLEOTIDE SEQUENCE [LARGE SCALE GENOMIC DNA]</scope>
    <source>
        <strain evidence="3">JCM 18956</strain>
    </source>
</reference>
<sequence>MWRIGYAPEPWRWVDWRHANGKPFTGRWDSPDANYRTIYAGSTLMASLVEVLARFRRDPLTDADMGTIIVDEVDAALYPTVPAGVVDPGWFDVRLKARATLSGSFADVAAASTVAALRPVCLPLARDRYRAADFDISTLQDSGYRELTQLVGKHLYEKTDPDGTADFDGIRFLSRHGADLELWTLFERSTGHDPSALLTDLHSAPVLPSDPDVKAALALHGLTVD</sequence>
<evidence type="ECO:0000259" key="1">
    <source>
        <dbReference type="Pfam" id="PF08808"/>
    </source>
</evidence>
<dbReference type="Pfam" id="PF08808">
    <property type="entry name" value="RES"/>
    <property type="match status" value="1"/>
</dbReference>
<proteinExistence type="predicted"/>
<name>A0ABP8W724_9MICO</name>
<evidence type="ECO:0000313" key="2">
    <source>
        <dbReference type="EMBL" id="GAA4682447.1"/>
    </source>
</evidence>
<organism evidence="2 3">
    <name type="scientific">Frondihabitans cladoniiphilus</name>
    <dbReference type="NCBI Taxonomy" id="715785"/>
    <lineage>
        <taxon>Bacteria</taxon>
        <taxon>Bacillati</taxon>
        <taxon>Actinomycetota</taxon>
        <taxon>Actinomycetes</taxon>
        <taxon>Micrococcales</taxon>
        <taxon>Microbacteriaceae</taxon>
        <taxon>Frondihabitans</taxon>
    </lineage>
</organism>
<evidence type="ECO:0000313" key="3">
    <source>
        <dbReference type="Proteomes" id="UP001501295"/>
    </source>
</evidence>
<feature type="domain" description="RES" evidence="1">
    <location>
        <begin position="2"/>
        <end position="176"/>
    </location>
</feature>
<keyword evidence="3" id="KW-1185">Reference proteome</keyword>
<comment type="caution">
    <text evidence="2">The sequence shown here is derived from an EMBL/GenBank/DDBJ whole genome shotgun (WGS) entry which is preliminary data.</text>
</comment>